<keyword evidence="3" id="KW-1185">Reference proteome</keyword>
<dbReference type="RefSeq" id="WP_141954422.1">
    <property type="nucleotide sequence ID" value="NZ_VFOZ01000001.1"/>
</dbReference>
<evidence type="ECO:0000313" key="2">
    <source>
        <dbReference type="EMBL" id="TQL95859.1"/>
    </source>
</evidence>
<reference evidence="2 3" key="1">
    <citation type="submission" date="2019-06" db="EMBL/GenBank/DDBJ databases">
        <title>Sequencing the genomes of 1000 actinobacteria strains.</title>
        <authorList>
            <person name="Klenk H.-P."/>
        </authorList>
    </citation>
    <scope>NUCLEOTIDE SEQUENCE [LARGE SCALE GENOMIC DNA]</scope>
    <source>
        <strain evidence="2 3">DSM 102200</strain>
    </source>
</reference>
<dbReference type="InterPro" id="IPR011044">
    <property type="entry name" value="Quino_amine_DH_bsu"/>
</dbReference>
<dbReference type="SUPFAM" id="SSF50969">
    <property type="entry name" value="YVTN repeat-like/Quinoprotein amine dehydrogenase"/>
    <property type="match status" value="1"/>
</dbReference>
<evidence type="ECO:0000256" key="1">
    <source>
        <dbReference type="SAM" id="SignalP"/>
    </source>
</evidence>
<accession>A0A543CFI3</accession>
<comment type="caution">
    <text evidence="2">The sequence shown here is derived from an EMBL/GenBank/DDBJ whole genome shotgun (WGS) entry which is preliminary data.</text>
</comment>
<dbReference type="Gene3D" id="2.80.10.50">
    <property type="match status" value="1"/>
</dbReference>
<protein>
    <recommendedName>
        <fullName evidence="4">Delta-60 repeat protein</fullName>
    </recommendedName>
</protein>
<evidence type="ECO:0008006" key="4">
    <source>
        <dbReference type="Google" id="ProtNLM"/>
    </source>
</evidence>
<evidence type="ECO:0000313" key="3">
    <source>
        <dbReference type="Proteomes" id="UP000316096"/>
    </source>
</evidence>
<feature type="signal peptide" evidence="1">
    <location>
        <begin position="1"/>
        <end position="26"/>
    </location>
</feature>
<dbReference type="OrthoDB" id="9802683at2"/>
<organism evidence="2 3">
    <name type="scientific">Actinoallomurus bryophytorum</name>
    <dbReference type="NCBI Taxonomy" id="1490222"/>
    <lineage>
        <taxon>Bacteria</taxon>
        <taxon>Bacillati</taxon>
        <taxon>Actinomycetota</taxon>
        <taxon>Actinomycetes</taxon>
        <taxon>Streptosporangiales</taxon>
        <taxon>Thermomonosporaceae</taxon>
        <taxon>Actinoallomurus</taxon>
    </lineage>
</organism>
<dbReference type="Proteomes" id="UP000316096">
    <property type="component" value="Unassembled WGS sequence"/>
</dbReference>
<name>A0A543CFI3_9ACTN</name>
<dbReference type="AlphaFoldDB" id="A0A543CFI3"/>
<keyword evidence="1" id="KW-0732">Signal</keyword>
<dbReference type="EMBL" id="VFOZ01000001">
    <property type="protein sequence ID" value="TQL95859.1"/>
    <property type="molecule type" value="Genomic_DNA"/>
</dbReference>
<feature type="chain" id="PRO_5021891654" description="Delta-60 repeat protein" evidence="1">
    <location>
        <begin position="27"/>
        <end position="423"/>
    </location>
</feature>
<gene>
    <name evidence="2" type="ORF">FB559_1370</name>
</gene>
<sequence>MRRRVLSAASAVIAAAAVTAGATAPAADADIAQSAVVSANPVNTTPNVTDGTVRAIAVVGTKVVVAGNFDHVQNAGSTTNIARHNIFSFDSKTGKVDTKFVPKVDGTIYALQPGTSGSVYVAGSFTNTNGAGLGSLTKLNVADGKAVKGFNARIGHGLVFAMIRRGSHVYIGGEFTTVAGATHAPLARVDATTGKADAKLNLSVTTPRQGALKIYKLAVDPDDTKLVIDGTFTKVAGSRRYQIAMINTTGTPKLSTWATERYSTPCSSSFDTYMRGIDFAPDGSYFVVVTTGAPHGTSQLCDSAARWESSKTGAGQNPTWVNWTGGDTLLSVSVTGKAVYVGGHQRWQDNPQGHDSAGAGAVSRPGIAALNPTGGKALSWNPTRTRGHGVETLVATSSGLFVGSDTDELGHEYHGRVGMFPLS</sequence>
<proteinExistence type="predicted"/>